<dbReference type="GO" id="GO:0030170">
    <property type="term" value="F:pyridoxal phosphate binding"/>
    <property type="evidence" value="ECO:0007669"/>
    <property type="project" value="InterPro"/>
</dbReference>
<feature type="compositionally biased region" description="Basic and acidic residues" evidence="18">
    <location>
        <begin position="542"/>
        <end position="552"/>
    </location>
</feature>
<evidence type="ECO:0000256" key="19">
    <source>
        <dbReference type="SAM" id="Phobius"/>
    </source>
</evidence>
<dbReference type="AlphaFoldDB" id="A0A1J1HKR3"/>
<evidence type="ECO:0000256" key="15">
    <source>
        <dbReference type="ARBA" id="ARBA00042568"/>
    </source>
</evidence>
<dbReference type="GO" id="GO:0019752">
    <property type="term" value="P:carboxylic acid metabolic process"/>
    <property type="evidence" value="ECO:0007669"/>
    <property type="project" value="InterPro"/>
</dbReference>
<protein>
    <recommendedName>
        <fullName evidence="14">sphinganine-1-phosphate aldolase</fullName>
        <ecNumber evidence="14">4.1.2.27</ecNumber>
    </recommendedName>
    <alternativeName>
        <fullName evidence="15">Sphingosine-1-phosphate aldolase</fullName>
    </alternativeName>
</protein>
<comment type="pathway">
    <text evidence="4">Sphingolipid metabolism.</text>
</comment>
<name>A0A1J1HKR3_9DIPT</name>
<dbReference type="GO" id="GO:0030149">
    <property type="term" value="P:sphingolipid catabolic process"/>
    <property type="evidence" value="ECO:0007669"/>
    <property type="project" value="TreeGrafter"/>
</dbReference>
<dbReference type="InterPro" id="IPR015422">
    <property type="entry name" value="PyrdxlP-dep_Trfase_small"/>
</dbReference>
<comment type="pathway">
    <text evidence="3">Lipid metabolism; sphingolipid metabolism.</text>
</comment>
<dbReference type="GO" id="GO:0005789">
    <property type="term" value="C:endoplasmic reticulum membrane"/>
    <property type="evidence" value="ECO:0007669"/>
    <property type="project" value="UniProtKB-SubCell"/>
</dbReference>
<evidence type="ECO:0000256" key="9">
    <source>
        <dbReference type="ARBA" id="ARBA00022989"/>
    </source>
</evidence>
<evidence type="ECO:0000256" key="11">
    <source>
        <dbReference type="ARBA" id="ARBA00023136"/>
    </source>
</evidence>
<dbReference type="OrthoDB" id="10254570at2759"/>
<reference evidence="20 21" key="1">
    <citation type="submission" date="2015-04" db="EMBL/GenBank/DDBJ databases">
        <authorList>
            <person name="Syromyatnikov M.Y."/>
            <person name="Popov V.N."/>
        </authorList>
    </citation>
    <scope>NUCLEOTIDE SEQUENCE [LARGE SCALE GENOMIC DNA]</scope>
</reference>
<evidence type="ECO:0000313" key="20">
    <source>
        <dbReference type="EMBL" id="CRK88647.1"/>
    </source>
</evidence>
<dbReference type="EC" id="4.1.2.27" evidence="14"/>
<dbReference type="GO" id="GO:0008117">
    <property type="term" value="F:sphinganine-1-phosphate aldolase activity"/>
    <property type="evidence" value="ECO:0007669"/>
    <property type="project" value="UniProtKB-EC"/>
</dbReference>
<accession>A0A1J1HKR3</accession>
<evidence type="ECO:0000256" key="10">
    <source>
        <dbReference type="ARBA" id="ARBA00023098"/>
    </source>
</evidence>
<evidence type="ECO:0000256" key="14">
    <source>
        <dbReference type="ARBA" id="ARBA00038965"/>
    </source>
</evidence>
<dbReference type="InterPro" id="IPR015424">
    <property type="entry name" value="PyrdxlP-dep_Trfase"/>
</dbReference>
<dbReference type="FunFam" id="6.10.140.2150:FF:000001">
    <property type="entry name" value="Sphingosine-1-phosphate lyase 1"/>
    <property type="match status" value="1"/>
</dbReference>
<evidence type="ECO:0000256" key="5">
    <source>
        <dbReference type="ARBA" id="ARBA00022692"/>
    </source>
</evidence>
<dbReference type="EMBL" id="CVRI01000009">
    <property type="protein sequence ID" value="CRK88647.1"/>
    <property type="molecule type" value="Genomic_DNA"/>
</dbReference>
<dbReference type="InterPro" id="IPR050477">
    <property type="entry name" value="GrpII_AminoAcid_Decarb"/>
</dbReference>
<dbReference type="FunFam" id="3.90.1150.10:FF:000247">
    <property type="entry name" value="Sphingosine phosphate lyase, putative"/>
    <property type="match status" value="1"/>
</dbReference>
<evidence type="ECO:0000256" key="17">
    <source>
        <dbReference type="RuleBase" id="RU000382"/>
    </source>
</evidence>
<keyword evidence="9 19" id="KW-1133">Transmembrane helix</keyword>
<keyword evidence="5 19" id="KW-0812">Transmembrane</keyword>
<dbReference type="Gene3D" id="3.90.1150.10">
    <property type="entry name" value="Aspartate Aminotransferase, domain 1"/>
    <property type="match status" value="1"/>
</dbReference>
<dbReference type="Gene3D" id="6.10.140.2150">
    <property type="match status" value="1"/>
</dbReference>
<dbReference type="Proteomes" id="UP000183832">
    <property type="component" value="Unassembled WGS sequence"/>
</dbReference>
<feature type="compositionally biased region" description="Polar residues" evidence="18">
    <location>
        <begin position="553"/>
        <end position="563"/>
    </location>
</feature>
<keyword evidence="7 16" id="KW-0663">Pyridoxal phosphate</keyword>
<evidence type="ECO:0000256" key="8">
    <source>
        <dbReference type="ARBA" id="ARBA00022919"/>
    </source>
</evidence>
<feature type="transmembrane region" description="Helical" evidence="19">
    <location>
        <begin position="20"/>
        <end position="39"/>
    </location>
</feature>
<dbReference type="FunFam" id="3.40.640.10:FF:000020">
    <property type="entry name" value="sphingosine-1-phosphate lyase 1"/>
    <property type="match status" value="1"/>
</dbReference>
<evidence type="ECO:0000256" key="13">
    <source>
        <dbReference type="ARBA" id="ARBA00038302"/>
    </source>
</evidence>
<dbReference type="PANTHER" id="PTHR42735:SF6">
    <property type="entry name" value="SPHINGOSINE-1-PHOSPHATE LYASE 1"/>
    <property type="match status" value="1"/>
</dbReference>
<evidence type="ECO:0000256" key="18">
    <source>
        <dbReference type="SAM" id="MobiDB-lite"/>
    </source>
</evidence>
<keyword evidence="21" id="KW-1185">Reference proteome</keyword>
<evidence type="ECO:0000256" key="16">
    <source>
        <dbReference type="PIRSR" id="PIRSR602129-50"/>
    </source>
</evidence>
<evidence type="ECO:0000256" key="6">
    <source>
        <dbReference type="ARBA" id="ARBA00022824"/>
    </source>
</evidence>
<dbReference type="Pfam" id="PF00282">
    <property type="entry name" value="Pyridoxal_deC"/>
    <property type="match status" value="1"/>
</dbReference>
<comment type="subcellular location">
    <subcellularLocation>
        <location evidence="2">Endoplasmic reticulum membrane</location>
        <topology evidence="2">Single-pass membrane protein</topology>
    </subcellularLocation>
</comment>
<evidence type="ECO:0000256" key="2">
    <source>
        <dbReference type="ARBA" id="ARBA00004389"/>
    </source>
</evidence>
<evidence type="ECO:0000256" key="7">
    <source>
        <dbReference type="ARBA" id="ARBA00022898"/>
    </source>
</evidence>
<proteinExistence type="inferred from homology"/>
<sequence>MDTARNQVNSLFAKKEPWQIAAISTASTLFAVWFFQFLIKEESWTTRAKKTFFRVARKIPSIKKKIDTELDGLQKNFEETMTKQGDKIGYIVKLPEDGWHRKDILKKIDEYLELGNIKWQEGYVSGAVYHFDSKIIDLMTKVYGKTSYTNPLHADIFPGICKMEAEVLRMTANLFNGSSSTCGSITTGGTESILLACKSYRDYGRDVNGIKYPNMVVPTTAHSAFDKAAQYLGITVKTVKLEANTYKVDIKAMERAINGNTIMLVGSAPNYPYGTMDDIEKIAKLARKYKIPLHVDCCLGGFLTVFMERAGYSLPKFDFSVKGVTSISADTHKYGFTPKGSSVILYSDKKYRHHQYTVTTNWPGGIYGSPTVSGSRAGATVACTWACLLFHGLDGYVESTKAIIDTSRYIEDKLRKIYGIFIFGTPATSVIAIGSDVFDIFRLSDGMHQKGWNLNILQFPSGIHICVTNMHTRPGVADNFINDVESIVAALVLDPQAPVEGKMALYGVAQEIPDRSIVGDFTKLFLDSLTFTPKRPKKFKKSDRSEKIKDNQTESNDVTLIDE</sequence>
<feature type="modified residue" description="N6-(pyridoxal phosphate)lysine" evidence="16">
    <location>
        <position position="333"/>
    </location>
</feature>
<feature type="region of interest" description="Disordered" evidence="18">
    <location>
        <begin position="536"/>
        <end position="563"/>
    </location>
</feature>
<evidence type="ECO:0000256" key="12">
    <source>
        <dbReference type="ARBA" id="ARBA00023239"/>
    </source>
</evidence>
<keyword evidence="8" id="KW-0746">Sphingolipid metabolism</keyword>
<evidence type="ECO:0000313" key="21">
    <source>
        <dbReference type="Proteomes" id="UP000183832"/>
    </source>
</evidence>
<keyword evidence="12 17" id="KW-0456">Lyase</keyword>
<keyword evidence="10" id="KW-0443">Lipid metabolism</keyword>
<comment type="similarity">
    <text evidence="13">Belongs to the group II decarboxylase family. Sphingosine-1-phosphate lyase subfamily.</text>
</comment>
<comment type="cofactor">
    <cofactor evidence="1 16 17">
        <name>pyridoxal 5'-phosphate</name>
        <dbReference type="ChEBI" id="CHEBI:597326"/>
    </cofactor>
</comment>
<dbReference type="SUPFAM" id="SSF53383">
    <property type="entry name" value="PLP-dependent transferases"/>
    <property type="match status" value="1"/>
</dbReference>
<evidence type="ECO:0000256" key="4">
    <source>
        <dbReference type="ARBA" id="ARBA00004991"/>
    </source>
</evidence>
<dbReference type="InterPro" id="IPR015421">
    <property type="entry name" value="PyrdxlP-dep_Trfase_major"/>
</dbReference>
<evidence type="ECO:0000256" key="1">
    <source>
        <dbReference type="ARBA" id="ARBA00001933"/>
    </source>
</evidence>
<dbReference type="STRING" id="568069.A0A1J1HKR3"/>
<keyword evidence="11 19" id="KW-0472">Membrane</keyword>
<gene>
    <name evidence="20" type="ORF">CLUMA_CG002394</name>
</gene>
<dbReference type="Gene3D" id="3.40.640.10">
    <property type="entry name" value="Type I PLP-dependent aspartate aminotransferase-like (Major domain)"/>
    <property type="match status" value="1"/>
</dbReference>
<dbReference type="InterPro" id="IPR002129">
    <property type="entry name" value="PyrdxlP-dep_de-COase"/>
</dbReference>
<organism evidence="20 21">
    <name type="scientific">Clunio marinus</name>
    <dbReference type="NCBI Taxonomy" id="568069"/>
    <lineage>
        <taxon>Eukaryota</taxon>
        <taxon>Metazoa</taxon>
        <taxon>Ecdysozoa</taxon>
        <taxon>Arthropoda</taxon>
        <taxon>Hexapoda</taxon>
        <taxon>Insecta</taxon>
        <taxon>Pterygota</taxon>
        <taxon>Neoptera</taxon>
        <taxon>Endopterygota</taxon>
        <taxon>Diptera</taxon>
        <taxon>Nematocera</taxon>
        <taxon>Chironomoidea</taxon>
        <taxon>Chironomidae</taxon>
        <taxon>Clunio</taxon>
    </lineage>
</organism>
<dbReference type="PANTHER" id="PTHR42735">
    <property type="match status" value="1"/>
</dbReference>
<keyword evidence="6" id="KW-0256">Endoplasmic reticulum</keyword>
<evidence type="ECO:0000256" key="3">
    <source>
        <dbReference type="ARBA" id="ARBA00004760"/>
    </source>
</evidence>